<comment type="cofactor">
    <cofactor evidence="8">
        <name>Mg(2+)</name>
        <dbReference type="ChEBI" id="CHEBI:18420"/>
    </cofactor>
</comment>
<keyword evidence="4 8" id="KW-0547">Nucleotide-binding</keyword>
<evidence type="ECO:0000256" key="4">
    <source>
        <dbReference type="ARBA" id="ARBA00022741"/>
    </source>
</evidence>
<evidence type="ECO:0000256" key="2">
    <source>
        <dbReference type="ARBA" id="ARBA00022679"/>
    </source>
</evidence>
<evidence type="ECO:0000256" key="5">
    <source>
        <dbReference type="ARBA" id="ARBA00022842"/>
    </source>
</evidence>
<feature type="binding site" evidence="8">
    <location>
        <position position="112"/>
    </location>
    <ligand>
        <name>GTP</name>
        <dbReference type="ChEBI" id="CHEBI:37565"/>
    </ligand>
</feature>
<reference evidence="10 11" key="1">
    <citation type="submission" date="2018-01" db="EMBL/GenBank/DDBJ databases">
        <title>Genomic Encyclopedia of Archaeal and Bacterial Type Strains, Phase II (KMG-II): from individual species to whole genera.</title>
        <authorList>
            <person name="Goeker M."/>
        </authorList>
    </citation>
    <scope>NUCLEOTIDE SEQUENCE [LARGE SCALE GENOMIC DNA]</scope>
    <source>
        <strain evidence="10 11">DSM 17023</strain>
    </source>
</reference>
<feature type="domain" description="MobA-like NTP transferase" evidence="9">
    <location>
        <begin position="15"/>
        <end position="173"/>
    </location>
</feature>
<proteinExistence type="inferred from homology"/>
<name>A0A2S3UN91_9HYPH</name>
<comment type="function">
    <text evidence="8">Transfers a GMP moiety from GTP to Mo-molybdopterin (Mo-MPT) cofactor (Moco or molybdenum cofactor) to form Mo-molybdopterin guanine dinucleotide (Mo-MGD) cofactor.</text>
</comment>
<evidence type="ECO:0000256" key="6">
    <source>
        <dbReference type="ARBA" id="ARBA00023134"/>
    </source>
</evidence>
<evidence type="ECO:0000256" key="3">
    <source>
        <dbReference type="ARBA" id="ARBA00022723"/>
    </source>
</evidence>
<organism evidence="10 11">
    <name type="scientific">Roseibium marinum</name>
    <dbReference type="NCBI Taxonomy" id="281252"/>
    <lineage>
        <taxon>Bacteria</taxon>
        <taxon>Pseudomonadati</taxon>
        <taxon>Pseudomonadota</taxon>
        <taxon>Alphaproteobacteria</taxon>
        <taxon>Hyphomicrobiales</taxon>
        <taxon>Stappiaceae</taxon>
        <taxon>Roseibium</taxon>
    </lineage>
</organism>
<feature type="binding site" evidence="8">
    <location>
        <position position="59"/>
    </location>
    <ligand>
        <name>GTP</name>
        <dbReference type="ChEBI" id="CHEBI:37565"/>
    </ligand>
</feature>
<keyword evidence="7 8" id="KW-0501">Molybdenum cofactor biosynthesis</keyword>
<feature type="binding site" evidence="8">
    <location>
        <position position="112"/>
    </location>
    <ligand>
        <name>Mg(2+)</name>
        <dbReference type="ChEBI" id="CHEBI:18420"/>
    </ligand>
</feature>
<evidence type="ECO:0000256" key="1">
    <source>
        <dbReference type="ARBA" id="ARBA00022490"/>
    </source>
</evidence>
<evidence type="ECO:0000313" key="10">
    <source>
        <dbReference type="EMBL" id="POF29161.1"/>
    </source>
</evidence>
<dbReference type="AlphaFoldDB" id="A0A2S3UN91"/>
<evidence type="ECO:0000256" key="7">
    <source>
        <dbReference type="ARBA" id="ARBA00023150"/>
    </source>
</evidence>
<comment type="similarity">
    <text evidence="8">Belongs to the MobA family.</text>
</comment>
<dbReference type="GO" id="GO:0005525">
    <property type="term" value="F:GTP binding"/>
    <property type="evidence" value="ECO:0007669"/>
    <property type="project" value="UniProtKB-UniRule"/>
</dbReference>
<dbReference type="EC" id="2.7.7.77" evidence="8"/>
<dbReference type="OrthoDB" id="9788394at2"/>
<comment type="subcellular location">
    <subcellularLocation>
        <location evidence="8">Cytoplasm</location>
    </subcellularLocation>
</comment>
<dbReference type="GO" id="GO:0046872">
    <property type="term" value="F:metal ion binding"/>
    <property type="evidence" value="ECO:0007669"/>
    <property type="project" value="UniProtKB-KW"/>
</dbReference>
<feature type="binding site" evidence="8">
    <location>
        <position position="77"/>
    </location>
    <ligand>
        <name>GTP</name>
        <dbReference type="ChEBI" id="CHEBI:37565"/>
    </ligand>
</feature>
<protein>
    <recommendedName>
        <fullName evidence="8">Molybdenum cofactor guanylyltransferase</fullName>
        <shortName evidence="8">MoCo guanylyltransferase</shortName>
        <ecNumber evidence="8">2.7.7.77</ecNumber>
    </recommendedName>
    <alternativeName>
        <fullName evidence="8">GTP:molybdopterin guanylyltransferase</fullName>
    </alternativeName>
    <alternativeName>
        <fullName evidence="8">Mo-MPT guanylyltransferase</fullName>
    </alternativeName>
    <alternativeName>
        <fullName evidence="8">Molybdopterin guanylyltransferase</fullName>
    </alternativeName>
    <alternativeName>
        <fullName evidence="8">Molybdopterin-guanine dinucleotide synthase</fullName>
        <shortName evidence="8">MGD synthase</shortName>
    </alternativeName>
</protein>
<keyword evidence="6 8" id="KW-0342">GTP-binding</keyword>
<comment type="domain">
    <text evidence="8">The N-terminal domain determines nucleotide recognition and specific binding, while the C-terminal domain determines the specific binding to the target protein.</text>
</comment>
<comment type="subunit">
    <text evidence="8">Monomer.</text>
</comment>
<dbReference type="Gene3D" id="3.90.550.10">
    <property type="entry name" value="Spore Coat Polysaccharide Biosynthesis Protein SpsA, Chain A"/>
    <property type="match status" value="1"/>
</dbReference>
<comment type="caution">
    <text evidence="10">The sequence shown here is derived from an EMBL/GenBank/DDBJ whole genome shotgun (WGS) entry which is preliminary data.</text>
</comment>
<sequence length="215" mass="23084">MKTEHGVLSADRVLGCILAGGQSRRMGGGDKSLMDLGGKTMLDMVVERFKQQVPEIILNANGDPDRFSPFDLPVVADPVGEFAGPLAGILAGLTYAKQNRPGITHVVSVAGDTPFFPFTLVNRLCSAVPAREPVIALASSSDRLHPVFGLWPVALYEDLHDWLTSGQSGKVLAFVDRHDSVEVSFSADPATGLDPFFNANRPEDLAKVQEAMSPR</sequence>
<keyword evidence="1 8" id="KW-0963">Cytoplasm</keyword>
<gene>
    <name evidence="8" type="primary">mobA</name>
    <name evidence="10" type="ORF">CLV41_110165</name>
</gene>
<dbReference type="GO" id="GO:0061603">
    <property type="term" value="F:molybdenum cofactor guanylyltransferase activity"/>
    <property type="evidence" value="ECO:0007669"/>
    <property type="project" value="UniProtKB-EC"/>
</dbReference>
<dbReference type="PANTHER" id="PTHR19136">
    <property type="entry name" value="MOLYBDENUM COFACTOR GUANYLYLTRANSFERASE"/>
    <property type="match status" value="1"/>
</dbReference>
<keyword evidence="2 8" id="KW-0808">Transferase</keyword>
<feature type="binding site" evidence="8">
    <location>
        <begin position="18"/>
        <end position="20"/>
    </location>
    <ligand>
        <name>GTP</name>
        <dbReference type="ChEBI" id="CHEBI:37565"/>
    </ligand>
</feature>
<keyword evidence="5 8" id="KW-0460">Magnesium</keyword>
<dbReference type="InterPro" id="IPR013482">
    <property type="entry name" value="Molybde_CF_guanTrfase"/>
</dbReference>
<evidence type="ECO:0000259" key="9">
    <source>
        <dbReference type="Pfam" id="PF12804"/>
    </source>
</evidence>
<dbReference type="InterPro" id="IPR025877">
    <property type="entry name" value="MobA-like_NTP_Trfase"/>
</dbReference>
<dbReference type="RefSeq" id="WP_103224315.1">
    <property type="nucleotide sequence ID" value="NZ_PPCN01000010.1"/>
</dbReference>
<keyword evidence="11" id="KW-1185">Reference proteome</keyword>
<feature type="binding site" evidence="8">
    <location>
        <position position="31"/>
    </location>
    <ligand>
        <name>GTP</name>
        <dbReference type="ChEBI" id="CHEBI:37565"/>
    </ligand>
</feature>
<evidence type="ECO:0000256" key="8">
    <source>
        <dbReference type="HAMAP-Rule" id="MF_00316"/>
    </source>
</evidence>
<dbReference type="EMBL" id="PPCN01000010">
    <property type="protein sequence ID" value="POF29161.1"/>
    <property type="molecule type" value="Genomic_DNA"/>
</dbReference>
<evidence type="ECO:0000313" key="11">
    <source>
        <dbReference type="Proteomes" id="UP000236959"/>
    </source>
</evidence>
<dbReference type="PANTHER" id="PTHR19136:SF81">
    <property type="entry name" value="MOLYBDENUM COFACTOR GUANYLYLTRANSFERASE"/>
    <property type="match status" value="1"/>
</dbReference>
<dbReference type="GO" id="GO:0005737">
    <property type="term" value="C:cytoplasm"/>
    <property type="evidence" value="ECO:0007669"/>
    <property type="project" value="UniProtKB-SubCell"/>
</dbReference>
<dbReference type="SUPFAM" id="SSF53448">
    <property type="entry name" value="Nucleotide-diphospho-sugar transferases"/>
    <property type="match status" value="1"/>
</dbReference>
<dbReference type="GO" id="GO:1902758">
    <property type="term" value="P:bis(molybdopterin guanine dinucleotide)molybdenum biosynthetic process"/>
    <property type="evidence" value="ECO:0007669"/>
    <property type="project" value="TreeGrafter"/>
</dbReference>
<dbReference type="InterPro" id="IPR029044">
    <property type="entry name" value="Nucleotide-diphossugar_trans"/>
</dbReference>
<dbReference type="CDD" id="cd02503">
    <property type="entry name" value="MobA"/>
    <property type="match status" value="1"/>
</dbReference>
<dbReference type="Pfam" id="PF12804">
    <property type="entry name" value="NTP_transf_3"/>
    <property type="match status" value="1"/>
</dbReference>
<accession>A0A2S3UN91</accession>
<comment type="catalytic activity">
    <reaction evidence="8">
        <text>Mo-molybdopterin + GTP + H(+) = Mo-molybdopterin guanine dinucleotide + diphosphate</text>
        <dbReference type="Rhea" id="RHEA:34243"/>
        <dbReference type="ChEBI" id="CHEBI:15378"/>
        <dbReference type="ChEBI" id="CHEBI:33019"/>
        <dbReference type="ChEBI" id="CHEBI:37565"/>
        <dbReference type="ChEBI" id="CHEBI:71302"/>
        <dbReference type="ChEBI" id="CHEBI:71310"/>
        <dbReference type="EC" id="2.7.7.77"/>
    </reaction>
</comment>
<dbReference type="Proteomes" id="UP000236959">
    <property type="component" value="Unassembled WGS sequence"/>
</dbReference>
<dbReference type="NCBIfam" id="TIGR02665">
    <property type="entry name" value="molyb_mobA"/>
    <property type="match status" value="1"/>
</dbReference>
<keyword evidence="3 8" id="KW-0479">Metal-binding</keyword>
<dbReference type="HAMAP" id="MF_00316">
    <property type="entry name" value="MobA"/>
    <property type="match status" value="1"/>
</dbReference>